<dbReference type="InterPro" id="IPR052607">
    <property type="entry name" value="CEP104-like"/>
</dbReference>
<proteinExistence type="evidence at transcript level"/>
<evidence type="ECO:0000256" key="1">
    <source>
        <dbReference type="SAM" id="MobiDB-lite"/>
    </source>
</evidence>
<sequence length="165" mass="18656">MYVDREVAKIIRQMEAKKLQAVEEERFEYASKLKVAMENLRKAGERLGKYELEKKYAIALEDYDKAKAKKAQAQQYRQQVYQSLEVQDLLELQGPLEKNNKSSVEGKEPISIDTCTSNTTTVPEDITSPPRLVIPPNRDGAISPTGPAHQPPVSPLHPKNRIVLN</sequence>
<dbReference type="EMBL" id="JR043243">
    <property type="protein sequence ID" value="AEY59744.1"/>
    <property type="molecule type" value="mRNA"/>
</dbReference>
<dbReference type="PROSITE" id="PS50151">
    <property type="entry name" value="UVR"/>
    <property type="match status" value="1"/>
</dbReference>
<dbReference type="AlphaFoldDB" id="V9IHE7"/>
<feature type="compositionally biased region" description="Polar residues" evidence="1">
    <location>
        <begin position="113"/>
        <end position="122"/>
    </location>
</feature>
<evidence type="ECO:0000259" key="2">
    <source>
        <dbReference type="PROSITE" id="PS50151"/>
    </source>
</evidence>
<dbReference type="GO" id="GO:0005929">
    <property type="term" value="C:cilium"/>
    <property type="evidence" value="ECO:0007669"/>
    <property type="project" value="TreeGrafter"/>
</dbReference>
<accession>V9IHE7</accession>
<gene>
    <name evidence="3" type="ORF">ACCB04450</name>
</gene>
<feature type="compositionally biased region" description="Basic and acidic residues" evidence="1">
    <location>
        <begin position="98"/>
        <end position="110"/>
    </location>
</feature>
<reference evidence="3" key="1">
    <citation type="submission" date="2011-11" db="EMBL/GenBank/DDBJ databases">
        <title>Decoding the brain transcriptome of the Eastern honeybee (Apis cerana) based on pyrosequencing.</title>
        <authorList>
            <person name="Sun L."/>
            <person name="Zheng H."/>
            <person name="Wang Y."/>
            <person name="Xie X."/>
            <person name="Zhu Y."/>
            <person name="Gu W."/>
            <person name="Wang S."/>
        </authorList>
    </citation>
    <scope>NUCLEOTIDE SEQUENCE</scope>
    <source>
        <tissue evidence="3">Brain</tissue>
    </source>
</reference>
<feature type="domain" description="UVR" evidence="2">
    <location>
        <begin position="8"/>
        <end position="43"/>
    </location>
</feature>
<feature type="region of interest" description="Disordered" evidence="1">
    <location>
        <begin position="94"/>
        <end position="165"/>
    </location>
</feature>
<dbReference type="InterPro" id="IPR001943">
    <property type="entry name" value="UVR_dom"/>
</dbReference>
<organism evidence="3">
    <name type="scientific">Apis cerana</name>
    <name type="common">Indian honeybee</name>
    <dbReference type="NCBI Taxonomy" id="7461"/>
    <lineage>
        <taxon>Eukaryota</taxon>
        <taxon>Metazoa</taxon>
        <taxon>Ecdysozoa</taxon>
        <taxon>Arthropoda</taxon>
        <taxon>Hexapoda</taxon>
        <taxon>Insecta</taxon>
        <taxon>Pterygota</taxon>
        <taxon>Neoptera</taxon>
        <taxon>Endopterygota</taxon>
        <taxon>Hymenoptera</taxon>
        <taxon>Apocrita</taxon>
        <taxon>Aculeata</taxon>
        <taxon>Apoidea</taxon>
        <taxon>Anthophila</taxon>
        <taxon>Apidae</taxon>
        <taxon>Apis</taxon>
    </lineage>
</organism>
<name>V9IHE7_APICE</name>
<dbReference type="PANTHER" id="PTHR13371">
    <property type="entry name" value="GLYCINE-, GLUTAMATE-, THIENYLCYCLOHEXYLPIPERIDINE-BINDING PROTEIN"/>
    <property type="match status" value="1"/>
</dbReference>
<protein>
    <submittedName>
        <fullName evidence="3">Uncharacterized protein KIAA0562</fullName>
    </submittedName>
</protein>
<dbReference type="PANTHER" id="PTHR13371:SF0">
    <property type="entry name" value="CENTROSOMAL PROTEIN OF 104 KDA"/>
    <property type="match status" value="1"/>
</dbReference>
<evidence type="ECO:0000313" key="3">
    <source>
        <dbReference type="EMBL" id="AEY59744.1"/>
    </source>
</evidence>